<organism evidence="5">
    <name type="scientific">Ceriodaphnia reticulata</name>
    <dbReference type="NCBI Taxonomy" id="302197"/>
    <lineage>
        <taxon>Eukaryota</taxon>
        <taxon>Metazoa</taxon>
        <taxon>Ecdysozoa</taxon>
        <taxon>Arthropoda</taxon>
        <taxon>Crustacea</taxon>
        <taxon>Branchiopoda</taxon>
        <taxon>Diplostraca</taxon>
        <taxon>Cladocera</taxon>
        <taxon>Anomopoda</taxon>
        <taxon>Daphniidae</taxon>
        <taxon>Ceriodaphnia</taxon>
    </lineage>
</organism>
<evidence type="ECO:0000259" key="4">
    <source>
        <dbReference type="Pfam" id="PF25825"/>
    </source>
</evidence>
<accession>A0A4Y7M026</accession>
<dbReference type="EMBL" id="LR003414">
    <property type="protein sequence ID" value="SVE73033.1"/>
    <property type="molecule type" value="mRNA"/>
</dbReference>
<dbReference type="PANTHER" id="PTHR14907">
    <property type="entry name" value="FI14130P"/>
    <property type="match status" value="1"/>
</dbReference>
<proteinExistence type="evidence at transcript level"/>
<evidence type="ECO:0000313" key="5">
    <source>
        <dbReference type="EMBL" id="SVE73033.1"/>
    </source>
</evidence>
<keyword evidence="1" id="KW-0175">Coiled coil</keyword>
<evidence type="ECO:0000259" key="3">
    <source>
        <dbReference type="Pfam" id="PF10512"/>
    </source>
</evidence>
<dbReference type="Pfam" id="PF10512">
    <property type="entry name" value="Borealin"/>
    <property type="match status" value="1"/>
</dbReference>
<dbReference type="InterPro" id="IPR011992">
    <property type="entry name" value="EF-hand-dom_pair"/>
</dbReference>
<evidence type="ECO:0000256" key="2">
    <source>
        <dbReference type="SAM" id="MobiDB-lite"/>
    </source>
</evidence>
<protein>
    <submittedName>
        <fullName evidence="5">EOG090X08VB</fullName>
    </submittedName>
</protein>
<feature type="domain" description="Borealin C-terminal" evidence="3">
    <location>
        <begin position="534"/>
        <end position="574"/>
    </location>
</feature>
<feature type="region of interest" description="Disordered" evidence="2">
    <location>
        <begin position="91"/>
        <end position="130"/>
    </location>
</feature>
<reference evidence="5" key="1">
    <citation type="submission" date="2018-08" db="EMBL/GenBank/DDBJ databases">
        <authorList>
            <person name="Cornetti L."/>
        </authorList>
    </citation>
    <scope>NUCLEOTIDE SEQUENCE</scope>
    <source>
        <strain evidence="5">OM-SAIQ-clone2</strain>
    </source>
</reference>
<dbReference type="AlphaFoldDB" id="A0A4Y7M026"/>
<dbReference type="InterPro" id="IPR046466">
    <property type="entry name" value="Borealin_C"/>
</dbReference>
<dbReference type="Pfam" id="PF11414">
    <property type="entry name" value="Suppressor_APC"/>
    <property type="match status" value="1"/>
</dbReference>
<dbReference type="Gene3D" id="1.10.287.450">
    <property type="entry name" value="Helix hairpin bin"/>
    <property type="match status" value="1"/>
</dbReference>
<dbReference type="InterPro" id="IPR026828">
    <property type="entry name" value="SAPC2_1/2"/>
</dbReference>
<gene>
    <name evidence="5" type="primary">EOG090X08VB</name>
</gene>
<dbReference type="SUPFAM" id="SSF47473">
    <property type="entry name" value="EF-hand"/>
    <property type="match status" value="1"/>
</dbReference>
<feature type="domain" description="Suppressor APC" evidence="4">
    <location>
        <begin position="10"/>
        <end position="88"/>
    </location>
</feature>
<dbReference type="PANTHER" id="PTHR14907:SF2">
    <property type="entry name" value="SUPPRESSOR APC DOMAIN-CONTAINING PROTEIN 2"/>
    <property type="match status" value="1"/>
</dbReference>
<feature type="coiled-coil region" evidence="1">
    <location>
        <begin position="321"/>
        <end position="355"/>
    </location>
</feature>
<feature type="compositionally biased region" description="Pro residues" evidence="2">
    <location>
        <begin position="113"/>
        <end position="123"/>
    </location>
</feature>
<dbReference type="Pfam" id="PF25825">
    <property type="entry name" value="SAPC2_N"/>
    <property type="match status" value="1"/>
</dbReference>
<dbReference type="InterPro" id="IPR057953">
    <property type="entry name" value="SAPC2_N"/>
</dbReference>
<name>A0A4Y7M026_9CRUS</name>
<feature type="coiled-coil region" evidence="1">
    <location>
        <begin position="430"/>
        <end position="464"/>
    </location>
</feature>
<sequence>MASTSAALEGLPKQFVTSMKTLFEIMDDRNSGYVKLTDLENFWSEEGLAGLPKGVIESLRKVTPTSGLLSFERFCAGLKICLLRYQSDQQKVDSKISPRSPSAPILDLENGSTPPPIPPPIHPRSPTATVRPNNAMLHSRTLSMPQLVPNQQNISDEEPPPIPVHMRKPETSMAIKERRAGIHSVYGNVPLFRNTPPPQMPMMGPPKPPRVLQTSAPQNNVITNGALMMRTRSEISGRSSAANKTFAVESKSQLPVASIAERLIAKAEVRTALQQWQLAQMDSEKNGGSNKNVTNLVLPKRREPRRHTLQSGIDQSMLRRIHILEQERQVLTSGLQALERARDWFNSQLSDVQERIKSFGKSSGGSNDYSTEAHQERLGFKISRIEEVSRQLIMLIENADRGFPAHMNLALADRNKISKAPGEATDENNEEEVNRIFRRLKSQNHQLTEEVGRKSERITMLEKEKSSLIRELFQVRSQPANRIIGSHHLPDDNTLINLEKTKIKQLLVPCLQSLINVYLKHRLMCMLLQFLLLPIITPKFDPSTPATINKRLPKPGEMLVSLKGSPVAVPNQTSSVVRGMSSLAIGDDSDKLVALLNNPEALNNALKDKNAFKAFVKAYNSKMRKE</sequence>
<evidence type="ECO:0000256" key="1">
    <source>
        <dbReference type="SAM" id="Coils"/>
    </source>
</evidence>